<dbReference type="OrthoDB" id="4468080at2759"/>
<protein>
    <submittedName>
        <fullName evidence="3">Uncharacterized protein</fullName>
    </submittedName>
</protein>
<evidence type="ECO:0000256" key="2">
    <source>
        <dbReference type="SAM" id="Phobius"/>
    </source>
</evidence>
<keyword evidence="2" id="KW-0812">Transmembrane</keyword>
<keyword evidence="2" id="KW-0472">Membrane</keyword>
<dbReference type="Proteomes" id="UP000641853">
    <property type="component" value="Unassembled WGS sequence"/>
</dbReference>
<dbReference type="EMBL" id="JACBAG010001897">
    <property type="protein sequence ID" value="KAF7177487.1"/>
    <property type="molecule type" value="Genomic_DNA"/>
</dbReference>
<reference evidence="3" key="1">
    <citation type="submission" date="2020-06" db="EMBL/GenBank/DDBJ databases">
        <title>Draft genome sequences of strains closely related to Aspergillus parafelis and Aspergillus hiratsukae.</title>
        <authorList>
            <person name="Dos Santos R.A.C."/>
            <person name="Rivero-Menendez O."/>
            <person name="Steenwyk J.L."/>
            <person name="Mead M.E."/>
            <person name="Goldman G.H."/>
            <person name="Alastruey-Izquierdo A."/>
            <person name="Rokas A."/>
        </authorList>
    </citation>
    <scope>NUCLEOTIDE SEQUENCE</scope>
    <source>
        <strain evidence="3">CNM-CM5623</strain>
        <strain evidence="4">CNM-CM7691</strain>
    </source>
</reference>
<evidence type="ECO:0000313" key="6">
    <source>
        <dbReference type="Proteomes" id="UP000654922"/>
    </source>
</evidence>
<evidence type="ECO:0000313" key="5">
    <source>
        <dbReference type="Proteomes" id="UP000641853"/>
    </source>
</evidence>
<evidence type="ECO:0000313" key="3">
    <source>
        <dbReference type="EMBL" id="KAF7160149.1"/>
    </source>
</evidence>
<gene>
    <name evidence="3" type="ORF">CNMCM5623_005664</name>
    <name evidence="4" type="ORF">CNMCM7691_005740</name>
</gene>
<dbReference type="Proteomes" id="UP000654922">
    <property type="component" value="Unassembled WGS sequence"/>
</dbReference>
<keyword evidence="2" id="KW-1133">Transmembrane helix</keyword>
<proteinExistence type="predicted"/>
<dbReference type="AlphaFoldDB" id="A0A8H6PTS5"/>
<name>A0A8H6PTS5_9EURO</name>
<dbReference type="EMBL" id="JACBAE010001374">
    <property type="protein sequence ID" value="KAF7160149.1"/>
    <property type="molecule type" value="Genomic_DNA"/>
</dbReference>
<accession>A0A8H6PTS5</accession>
<feature type="region of interest" description="Disordered" evidence="1">
    <location>
        <begin position="56"/>
        <end position="75"/>
    </location>
</feature>
<organism evidence="3 6">
    <name type="scientific">Aspergillus felis</name>
    <dbReference type="NCBI Taxonomy" id="1287682"/>
    <lineage>
        <taxon>Eukaryota</taxon>
        <taxon>Fungi</taxon>
        <taxon>Dikarya</taxon>
        <taxon>Ascomycota</taxon>
        <taxon>Pezizomycotina</taxon>
        <taxon>Eurotiomycetes</taxon>
        <taxon>Eurotiomycetidae</taxon>
        <taxon>Eurotiales</taxon>
        <taxon>Aspergillaceae</taxon>
        <taxon>Aspergillus</taxon>
        <taxon>Aspergillus subgen. Fumigati</taxon>
    </lineage>
</organism>
<evidence type="ECO:0000313" key="4">
    <source>
        <dbReference type="EMBL" id="KAF7177487.1"/>
    </source>
</evidence>
<sequence length="75" mass="8127">MSSFALRGYRSRRTFSRGFVPRYPYGLRGGMGGLLKVALLGTCIYFIAKELSHLNQSPPQAGSNGGSQPVPPEPQ</sequence>
<evidence type="ECO:0000256" key="1">
    <source>
        <dbReference type="SAM" id="MobiDB-lite"/>
    </source>
</evidence>
<keyword evidence="5" id="KW-1185">Reference proteome</keyword>
<comment type="caution">
    <text evidence="3">The sequence shown here is derived from an EMBL/GenBank/DDBJ whole genome shotgun (WGS) entry which is preliminary data.</text>
</comment>
<feature type="transmembrane region" description="Helical" evidence="2">
    <location>
        <begin position="25"/>
        <end position="48"/>
    </location>
</feature>